<keyword evidence="3 4" id="KW-0472">Membrane</keyword>
<evidence type="ECO:0000256" key="2">
    <source>
        <dbReference type="ARBA" id="ARBA00022989"/>
    </source>
</evidence>
<feature type="transmembrane region" description="Helical" evidence="4">
    <location>
        <begin position="252"/>
        <end position="271"/>
    </location>
</feature>
<dbReference type="InterPro" id="IPR050327">
    <property type="entry name" value="Proton-linked_MCT"/>
</dbReference>
<feature type="transmembrane region" description="Helical" evidence="4">
    <location>
        <begin position="217"/>
        <end position="240"/>
    </location>
</feature>
<dbReference type="PANTHER" id="PTHR11360:SF290">
    <property type="entry name" value="MONOCARBOXYLATE MFS PERMEASE"/>
    <property type="match status" value="1"/>
</dbReference>
<feature type="transmembrane region" description="Helical" evidence="4">
    <location>
        <begin position="122"/>
        <end position="140"/>
    </location>
</feature>
<dbReference type="InterPro" id="IPR011701">
    <property type="entry name" value="MFS"/>
</dbReference>
<evidence type="ECO:0000256" key="1">
    <source>
        <dbReference type="ARBA" id="ARBA00022692"/>
    </source>
</evidence>
<sequence length="541" mass="56014">MPALLLDTEQSRGCQPAEMTAGGLRGDTGGLCQFGRGERPAIEQRMQHAGAGRIAGQRRNLREHRLARHRPPPWIGRIIGQRRAECFGLRRNIRTLLPSNGEHQVFERGAAKCSGSHRRRSTAGGVVAAAFTIAVFGWGLGFYGPPIYLHAVRETRGWSLALVSTAITVHFLVGAVVIANLPRLYRRFGLPMITKAGAVALAVGVTGWAVAAQPWQLFAATLFSGAGWVAMGAAAVNAIVSPWFVRNRPAALAMAYNGASIGGVVFSPLWVAAIGLFGFPLAAAIIGVVTIAATWILAELFLAQSPQQLGLAPDGDATPPTTTAPSMPAARPRAASNLWTDLRFITLAAGMALGLFAQIGLLAHLFTLLVPALGAQFAGIAAGAATASAIAGRTLVGWLMPPRADRRLVASASYAVQIAGSIAWLLAGGDNLPLLLAGVVLFGAGIGNATSLPPLIAQVEFAPSDVSRVVPLIVAIAQASYAFAPAAFGLLREFAPSATAAGAAPALFIAAALIQALAIGALLAGRRCRGSGDARGYRAVA</sequence>
<name>A0A7W7Z1G6_9BRAD</name>
<feature type="transmembrane region" description="Helical" evidence="4">
    <location>
        <begin position="433"/>
        <end position="457"/>
    </location>
</feature>
<feature type="transmembrane region" description="Helical" evidence="4">
    <location>
        <begin position="344"/>
        <end position="367"/>
    </location>
</feature>
<keyword evidence="1 4" id="KW-0812">Transmembrane</keyword>
<evidence type="ECO:0000313" key="6">
    <source>
        <dbReference type="Proteomes" id="UP000542353"/>
    </source>
</evidence>
<evidence type="ECO:0000313" key="5">
    <source>
        <dbReference type="EMBL" id="MBB5046271.1"/>
    </source>
</evidence>
<feature type="transmembrane region" description="Helical" evidence="4">
    <location>
        <begin position="408"/>
        <end position="427"/>
    </location>
</feature>
<accession>A0A7W7Z1G6</accession>
<feature type="transmembrane region" description="Helical" evidence="4">
    <location>
        <begin position="503"/>
        <end position="525"/>
    </location>
</feature>
<dbReference type="Gene3D" id="1.20.1250.20">
    <property type="entry name" value="MFS general substrate transporter like domains"/>
    <property type="match status" value="1"/>
</dbReference>
<dbReference type="Pfam" id="PF07690">
    <property type="entry name" value="MFS_1"/>
    <property type="match status" value="1"/>
</dbReference>
<evidence type="ECO:0000256" key="4">
    <source>
        <dbReference type="SAM" id="Phobius"/>
    </source>
</evidence>
<dbReference type="PANTHER" id="PTHR11360">
    <property type="entry name" value="MONOCARBOXYLATE TRANSPORTER"/>
    <property type="match status" value="1"/>
</dbReference>
<feature type="transmembrane region" description="Helical" evidence="4">
    <location>
        <begin position="373"/>
        <end position="396"/>
    </location>
</feature>
<keyword evidence="6" id="KW-1185">Reference proteome</keyword>
<dbReference type="InterPro" id="IPR036259">
    <property type="entry name" value="MFS_trans_sf"/>
</dbReference>
<reference evidence="5 6" key="1">
    <citation type="submission" date="2020-08" db="EMBL/GenBank/DDBJ databases">
        <title>Genomic Encyclopedia of Type Strains, Phase IV (KMG-IV): sequencing the most valuable type-strain genomes for metagenomic binning, comparative biology and taxonomic classification.</title>
        <authorList>
            <person name="Goeker M."/>
        </authorList>
    </citation>
    <scope>NUCLEOTIDE SEQUENCE [LARGE SCALE GENOMIC DNA]</scope>
    <source>
        <strain evidence="5 6">DSM 12706</strain>
    </source>
</reference>
<protein>
    <submittedName>
        <fullName evidence="5">Putative membrane protein</fullName>
    </submittedName>
</protein>
<dbReference type="EMBL" id="JACHIH010000004">
    <property type="protein sequence ID" value="MBB5046271.1"/>
    <property type="molecule type" value="Genomic_DNA"/>
</dbReference>
<comment type="caution">
    <text evidence="5">The sequence shown here is derived from an EMBL/GenBank/DDBJ whole genome shotgun (WGS) entry which is preliminary data.</text>
</comment>
<keyword evidence="2 4" id="KW-1133">Transmembrane helix</keyword>
<feature type="transmembrane region" description="Helical" evidence="4">
    <location>
        <begin position="160"/>
        <end position="181"/>
    </location>
</feature>
<organism evidence="5 6">
    <name type="scientific">Rhodopseudomonas rhenobacensis</name>
    <dbReference type="NCBI Taxonomy" id="87461"/>
    <lineage>
        <taxon>Bacteria</taxon>
        <taxon>Pseudomonadati</taxon>
        <taxon>Pseudomonadota</taxon>
        <taxon>Alphaproteobacteria</taxon>
        <taxon>Hyphomicrobiales</taxon>
        <taxon>Nitrobacteraceae</taxon>
        <taxon>Rhodopseudomonas</taxon>
    </lineage>
</organism>
<feature type="transmembrane region" description="Helical" evidence="4">
    <location>
        <begin position="277"/>
        <end position="298"/>
    </location>
</feature>
<dbReference type="SUPFAM" id="SSF103473">
    <property type="entry name" value="MFS general substrate transporter"/>
    <property type="match status" value="1"/>
</dbReference>
<dbReference type="GO" id="GO:0022857">
    <property type="term" value="F:transmembrane transporter activity"/>
    <property type="evidence" value="ECO:0007669"/>
    <property type="project" value="InterPro"/>
</dbReference>
<evidence type="ECO:0000256" key="3">
    <source>
        <dbReference type="ARBA" id="ARBA00023136"/>
    </source>
</evidence>
<dbReference type="Proteomes" id="UP000542353">
    <property type="component" value="Unassembled WGS sequence"/>
</dbReference>
<proteinExistence type="predicted"/>
<feature type="transmembrane region" description="Helical" evidence="4">
    <location>
        <begin position="193"/>
        <end position="211"/>
    </location>
</feature>
<gene>
    <name evidence="5" type="ORF">HNR60_001016</name>
</gene>
<dbReference type="AlphaFoldDB" id="A0A7W7Z1G6"/>
<feature type="transmembrane region" description="Helical" evidence="4">
    <location>
        <begin position="469"/>
        <end position="491"/>
    </location>
</feature>